<proteinExistence type="predicted"/>
<gene>
    <name evidence="2" type="ORF">H9850_07025</name>
</gene>
<comment type="caution">
    <text evidence="2">The sequence shown here is derived from an EMBL/GenBank/DDBJ whole genome shotgun (WGS) entry which is preliminary data.</text>
</comment>
<dbReference type="Proteomes" id="UP000886829">
    <property type="component" value="Unassembled WGS sequence"/>
</dbReference>
<sequence>MNKDLHQAAQNRAAVSDVKNETGATCSQEAGHSDNYMSIDDVFRPGGKQKLVANLLKNGMLVIGR</sequence>
<reference evidence="2" key="2">
    <citation type="submission" date="2021-04" db="EMBL/GenBank/DDBJ databases">
        <authorList>
            <person name="Gilroy R."/>
        </authorList>
    </citation>
    <scope>NUCLEOTIDE SEQUENCE</scope>
    <source>
        <strain evidence="2">USASDec5-558</strain>
    </source>
</reference>
<accession>A0A9D1WE79</accession>
<evidence type="ECO:0000313" key="2">
    <source>
        <dbReference type="EMBL" id="HIX57207.1"/>
    </source>
</evidence>
<dbReference type="EMBL" id="DXEV01000138">
    <property type="protein sequence ID" value="HIX57207.1"/>
    <property type="molecule type" value="Genomic_DNA"/>
</dbReference>
<evidence type="ECO:0000256" key="1">
    <source>
        <dbReference type="SAM" id="MobiDB-lite"/>
    </source>
</evidence>
<reference evidence="2" key="1">
    <citation type="journal article" date="2021" name="PeerJ">
        <title>Extensive microbial diversity within the chicken gut microbiome revealed by metagenomics and culture.</title>
        <authorList>
            <person name="Gilroy R."/>
            <person name="Ravi A."/>
            <person name="Getino M."/>
            <person name="Pursley I."/>
            <person name="Horton D.L."/>
            <person name="Alikhan N.F."/>
            <person name="Baker D."/>
            <person name="Gharbi K."/>
            <person name="Hall N."/>
            <person name="Watson M."/>
            <person name="Adriaenssens E.M."/>
            <person name="Foster-Nyarko E."/>
            <person name="Jarju S."/>
            <person name="Secka A."/>
            <person name="Antonio M."/>
            <person name="Oren A."/>
            <person name="Chaudhuri R.R."/>
            <person name="La Ragione R."/>
            <person name="Hildebrand F."/>
            <person name="Pallen M.J."/>
        </authorList>
    </citation>
    <scope>NUCLEOTIDE SEQUENCE</scope>
    <source>
        <strain evidence="2">USASDec5-558</strain>
    </source>
</reference>
<feature type="region of interest" description="Disordered" evidence="1">
    <location>
        <begin position="1"/>
        <end position="31"/>
    </location>
</feature>
<dbReference type="AlphaFoldDB" id="A0A9D1WE79"/>
<name>A0A9D1WE79_9GAMM</name>
<organism evidence="2 3">
    <name type="scientific">Candidatus Anaerobiospirillum pullistercoris</name>
    <dbReference type="NCBI Taxonomy" id="2838452"/>
    <lineage>
        <taxon>Bacteria</taxon>
        <taxon>Pseudomonadati</taxon>
        <taxon>Pseudomonadota</taxon>
        <taxon>Gammaproteobacteria</taxon>
        <taxon>Aeromonadales</taxon>
        <taxon>Succinivibrionaceae</taxon>
        <taxon>Anaerobiospirillum</taxon>
    </lineage>
</organism>
<protein>
    <submittedName>
        <fullName evidence="2">Uncharacterized protein</fullName>
    </submittedName>
</protein>
<evidence type="ECO:0000313" key="3">
    <source>
        <dbReference type="Proteomes" id="UP000886829"/>
    </source>
</evidence>